<keyword evidence="3" id="KW-1185">Reference proteome</keyword>
<sequence>MEKLKDQKMSDNPNERHLFVLYIETDDEKQIHNSVAEAISGKSTRFSKSGSLSMRMPNGEHEAATDRRWGFRGEGRGTNNHRRGRRGSNRCQKQPSEEMKALTKQNCHMCANVITLKQLNKQLTIHTVQSVQQKNQLLQTVQCTICTIFKVRLNILKTQKKLNSTMYNLYNLGIIILILKVCNQKCTK</sequence>
<evidence type="ECO:0000313" key="2">
    <source>
        <dbReference type="EMBL" id="KEJ82859.1"/>
    </source>
</evidence>
<feature type="region of interest" description="Disordered" evidence="1">
    <location>
        <begin position="44"/>
        <end position="96"/>
    </location>
</feature>
<dbReference type="Proteomes" id="UP000053232">
    <property type="component" value="Unassembled WGS sequence"/>
</dbReference>
<comment type="caution">
    <text evidence="2">The sequence shown here is derived from an EMBL/GenBank/DDBJ whole genome shotgun (WGS) entry which is preliminary data.</text>
</comment>
<evidence type="ECO:0000256" key="1">
    <source>
        <dbReference type="SAM" id="MobiDB-lite"/>
    </source>
</evidence>
<evidence type="ECO:0000313" key="3">
    <source>
        <dbReference type="Proteomes" id="UP000053232"/>
    </source>
</evidence>
<feature type="compositionally biased region" description="Basic and acidic residues" evidence="1">
    <location>
        <begin position="58"/>
        <end position="75"/>
    </location>
</feature>
<reference evidence="3" key="1">
    <citation type="journal article" date="2014" name="Cell">
        <title>The Architecture of a Scrambled Genome Reveals Massive Levels of Genomic Rearrangement during Development.</title>
        <authorList>
            <person name="Chen X."/>
            <person name="Bracht J.R."/>
            <person name="Goldman A.D."/>
            <person name="Dolzhenko E."/>
            <person name="Clay D.M."/>
            <person name="Swart E.C."/>
            <person name="Perlman D.H."/>
            <person name="Doak T.G."/>
            <person name="Stuart A."/>
            <person name="Amemiya C.T."/>
            <person name="Sebra R.P."/>
            <person name="Landweber L.F."/>
        </authorList>
    </citation>
    <scope>NUCLEOTIDE SEQUENCE [LARGE SCALE GENOMIC DNA]</scope>
    <source>
        <strain evidence="3">JRB310</strain>
    </source>
</reference>
<dbReference type="AlphaFoldDB" id="A0A073HZJ3"/>
<gene>
    <name evidence="2" type="ORF">OXYTRIMIC_368</name>
</gene>
<organism evidence="2 3">
    <name type="scientific">Oxytricha trifallax</name>
    <dbReference type="NCBI Taxonomy" id="1172189"/>
    <lineage>
        <taxon>Eukaryota</taxon>
        <taxon>Sar</taxon>
        <taxon>Alveolata</taxon>
        <taxon>Ciliophora</taxon>
        <taxon>Intramacronucleata</taxon>
        <taxon>Spirotrichea</taxon>
        <taxon>Stichotrichia</taxon>
        <taxon>Sporadotrichida</taxon>
        <taxon>Oxytrichidae</taxon>
        <taxon>Oxytrichinae</taxon>
        <taxon>Oxytricha</taxon>
    </lineage>
</organism>
<protein>
    <submittedName>
        <fullName evidence="2">Uncharacterized protein</fullName>
    </submittedName>
</protein>
<name>A0A073HZJ3_9SPIT</name>
<dbReference type="EMBL" id="ARYC01002937">
    <property type="protein sequence ID" value="KEJ82859.1"/>
    <property type="molecule type" value="Genomic_DNA"/>
</dbReference>
<accession>A0A073HZJ3</accession>
<proteinExistence type="predicted"/>
<feature type="compositionally biased region" description="Basic residues" evidence="1">
    <location>
        <begin position="79"/>
        <end position="88"/>
    </location>
</feature>